<protein>
    <submittedName>
        <fullName evidence="1">(northern house mosquito) hypothetical protein</fullName>
    </submittedName>
</protein>
<accession>A0A8D8FAF0</accession>
<evidence type="ECO:0000313" key="1">
    <source>
        <dbReference type="EMBL" id="CAG6463303.1"/>
    </source>
</evidence>
<dbReference type="EMBL" id="HBUE01047698">
    <property type="protein sequence ID" value="CAG6463303.1"/>
    <property type="molecule type" value="Transcribed_RNA"/>
</dbReference>
<sequence length="167" mass="19092">MDCKRKRSLLAARCGNHAQTITSPESSWISGVSPTQNFCPESTSSSTPLLHSIIRVNRLHIRAQLPSLKFRWNNRFIRESSPTMRKNPSPTSFVALRVLFVCHLPDPVRRVLATCSINAVDVVSNPWTTHMGSRRCLRPRKDRRRKYHNKKVIENCVVSCPDIKHGH</sequence>
<organism evidence="1">
    <name type="scientific">Culex pipiens</name>
    <name type="common">House mosquito</name>
    <dbReference type="NCBI Taxonomy" id="7175"/>
    <lineage>
        <taxon>Eukaryota</taxon>
        <taxon>Metazoa</taxon>
        <taxon>Ecdysozoa</taxon>
        <taxon>Arthropoda</taxon>
        <taxon>Hexapoda</taxon>
        <taxon>Insecta</taxon>
        <taxon>Pterygota</taxon>
        <taxon>Neoptera</taxon>
        <taxon>Endopterygota</taxon>
        <taxon>Diptera</taxon>
        <taxon>Nematocera</taxon>
        <taxon>Culicoidea</taxon>
        <taxon>Culicidae</taxon>
        <taxon>Culicinae</taxon>
        <taxon>Culicini</taxon>
        <taxon>Culex</taxon>
        <taxon>Culex</taxon>
    </lineage>
</organism>
<dbReference type="AlphaFoldDB" id="A0A8D8FAF0"/>
<name>A0A8D8FAF0_CULPI</name>
<reference evidence="1" key="1">
    <citation type="submission" date="2021-05" db="EMBL/GenBank/DDBJ databases">
        <authorList>
            <person name="Alioto T."/>
            <person name="Alioto T."/>
            <person name="Gomez Garrido J."/>
        </authorList>
    </citation>
    <scope>NUCLEOTIDE SEQUENCE</scope>
</reference>
<proteinExistence type="predicted"/>